<evidence type="ECO:0000313" key="2">
    <source>
        <dbReference type="Proteomes" id="UP000219453"/>
    </source>
</evidence>
<organism evidence="1 2">
    <name type="scientific">Natronoarchaeum philippinense</name>
    <dbReference type="NCBI Taxonomy" id="558529"/>
    <lineage>
        <taxon>Archaea</taxon>
        <taxon>Methanobacteriati</taxon>
        <taxon>Methanobacteriota</taxon>
        <taxon>Stenosarchaea group</taxon>
        <taxon>Halobacteria</taxon>
        <taxon>Halobacteriales</taxon>
        <taxon>Natronoarchaeaceae</taxon>
    </lineage>
</organism>
<dbReference type="Proteomes" id="UP000219453">
    <property type="component" value="Unassembled WGS sequence"/>
</dbReference>
<proteinExistence type="predicted"/>
<keyword evidence="2" id="KW-1185">Reference proteome</keyword>
<accession>A0A285MZE4</accession>
<sequence>MPLLDRVRSLFDAGTDTVYECRVCGTKTPSDADRCLECGSGEIGAFEV</sequence>
<gene>
    <name evidence="1" type="ORF">SAMN06269185_0055</name>
</gene>
<protein>
    <recommendedName>
        <fullName evidence="3">Zinc-ribbon domain-containing protein</fullName>
    </recommendedName>
</protein>
<dbReference type="EMBL" id="OBEJ01000001">
    <property type="protein sequence ID" value="SNZ02570.1"/>
    <property type="molecule type" value="Genomic_DNA"/>
</dbReference>
<dbReference type="OrthoDB" id="295069at2157"/>
<name>A0A285MZE4_NATPI</name>
<evidence type="ECO:0000313" key="1">
    <source>
        <dbReference type="EMBL" id="SNZ02570.1"/>
    </source>
</evidence>
<evidence type="ECO:0008006" key="3">
    <source>
        <dbReference type="Google" id="ProtNLM"/>
    </source>
</evidence>
<dbReference type="AlphaFoldDB" id="A0A285MZE4"/>
<dbReference type="RefSeq" id="WP_179747355.1">
    <property type="nucleotide sequence ID" value="NZ_OBEJ01000001.1"/>
</dbReference>
<reference evidence="2" key="1">
    <citation type="submission" date="2017-09" db="EMBL/GenBank/DDBJ databases">
        <authorList>
            <person name="Varghese N."/>
            <person name="Submissions S."/>
        </authorList>
    </citation>
    <scope>NUCLEOTIDE SEQUENCE [LARGE SCALE GENOMIC DNA]</scope>
    <source>
        <strain evidence="2">DSM 27208</strain>
    </source>
</reference>